<dbReference type="Pfam" id="PF10145">
    <property type="entry name" value="PhageMin_Tail"/>
    <property type="match status" value="1"/>
</dbReference>
<dbReference type="RefSeq" id="WP_024067027.1">
    <property type="nucleotide sequence ID" value="NC_023067.1"/>
</dbReference>
<keyword evidence="2" id="KW-0812">Transmembrane</keyword>
<feature type="domain" description="Phage tail tape measure protein" evidence="3">
    <location>
        <begin position="119"/>
        <end position="310"/>
    </location>
</feature>
<gene>
    <name evidence="4" type="ORF">pFP3.4c</name>
</gene>
<keyword evidence="4" id="KW-0614">Plasmid</keyword>
<evidence type="ECO:0000256" key="2">
    <source>
        <dbReference type="SAM" id="Phobius"/>
    </source>
</evidence>
<name>V9QFL1_9ACTN</name>
<sequence length="764" mass="78917">MSDTSLVFALSTRDDTSEGMRDARQTVEQESAAMAADVEQGGATAGAGFGESLKAGVATAMVAVGAIVAAGFAEALDQSRLSSKLAAQLDLTKAESERVGGVAGDLFAEAYGDSFETVNTAVGSVMSSIEGMSDASAGELKDATAEALNFAEAFDIDVSRAAQSAGVAIQAGLAKDATEAFDLMTTAASKVPAHLREGVLDAADEYGQFFKTLGFSGEEAFSVLVDGAKKGEFGIDKAGDAIKEFTILSTDMSTSSQAAYKTIGLDAKEMANAILAGGDTAKGATQKIIDGLLGIEDPADQANAAIALFGTPLEDLNVKDIPDFLESLKGASGSMDDFKGAAKRAGDTLRDNAGTKVEAFRRSVQQNIVDFLGDTAIPGILDFKARFQDVFGSIWDEAGAGGAEGVDRVVAFFQTLGQRLVAKIVEFAPKAVDALIGFGQTIADYVTANPEKVFKIAVIAGALTLALVALPMLVAGALGATAFLIVAGFVSKLGSILNEKLPEWWQSFTGWVSTKASEAGQVFSVIGSAIGNWFSGLWSRYVSGPVSRQWDAWTATVQALPGRTVTALSSLGSRLASAASGGWQRFKDAAVNKAVDFLAWSGRLPGRIVSSIGAARSLLYNKGRDVVTGLWNGISSLGGWLWDKVSSFVKNSVVNAASSLLEIGSPSKLMADAVGHWIPPGIAQGAEDNRGVLDDTMRGLVDPQLAAPASPSGTGFAPMAGAVAGAGGRWTFVIRLEGAESVKRLIREIVAIDGGGDVQATFGG</sequence>
<reference evidence="4" key="1">
    <citation type="submission" date="2013-09" db="EMBL/GenBank/DDBJ databases">
        <title>Complete nucleotide sequence of Streptomyces linear plasmid pFP3.</title>
        <authorList>
            <person name="Chen Z."/>
            <person name="Fang P."/>
            <person name="Qin Z."/>
        </authorList>
    </citation>
    <scope>NUCLEOTIDE SEQUENCE</scope>
    <source>
        <strain evidence="4">F2</strain>
        <plasmid evidence="4">pFP3</plasmid>
    </source>
</reference>
<feature type="region of interest" description="Disordered" evidence="1">
    <location>
        <begin position="1"/>
        <end position="20"/>
    </location>
</feature>
<protein>
    <submittedName>
        <fullName evidence="4">Phage tail protein</fullName>
    </submittedName>
</protein>
<geneLocation type="plasmid" evidence="4">
    <name>pFP3</name>
</geneLocation>
<keyword evidence="2" id="KW-1133">Transmembrane helix</keyword>
<proteinExistence type="predicted"/>
<evidence type="ECO:0000256" key="1">
    <source>
        <dbReference type="SAM" id="MobiDB-lite"/>
    </source>
</evidence>
<feature type="transmembrane region" description="Helical" evidence="2">
    <location>
        <begin position="457"/>
        <end position="490"/>
    </location>
</feature>
<dbReference type="EMBL" id="KF652071">
    <property type="protein sequence ID" value="AHC28106.1"/>
    <property type="molecule type" value="Genomic_DNA"/>
</dbReference>
<organism evidence="4">
    <name type="scientific">Streptomyces sp. F2</name>
    <dbReference type="NCBI Taxonomy" id="317660"/>
    <lineage>
        <taxon>Bacteria</taxon>
        <taxon>Bacillati</taxon>
        <taxon>Actinomycetota</taxon>
        <taxon>Actinomycetes</taxon>
        <taxon>Kitasatosporales</taxon>
        <taxon>Streptomycetaceae</taxon>
        <taxon>Streptomyces</taxon>
    </lineage>
</organism>
<accession>V9QFL1</accession>
<evidence type="ECO:0000313" key="4">
    <source>
        <dbReference type="EMBL" id="AHC28106.1"/>
    </source>
</evidence>
<evidence type="ECO:0000259" key="3">
    <source>
        <dbReference type="Pfam" id="PF10145"/>
    </source>
</evidence>
<keyword evidence="2" id="KW-0472">Membrane</keyword>
<dbReference type="AlphaFoldDB" id="V9QFL1"/>
<dbReference type="InterPro" id="IPR010090">
    <property type="entry name" value="Phage_tape_meas"/>
</dbReference>